<evidence type="ECO:0000256" key="4">
    <source>
        <dbReference type="ARBA" id="ARBA00023163"/>
    </source>
</evidence>
<proteinExistence type="predicted"/>
<evidence type="ECO:0000259" key="5">
    <source>
        <dbReference type="PROSITE" id="PS50921"/>
    </source>
</evidence>
<dbReference type="EMBL" id="JAVDVQ010000006">
    <property type="protein sequence ID" value="MDR7082490.1"/>
    <property type="molecule type" value="Genomic_DNA"/>
</dbReference>
<accession>A0ABU1UBH0</accession>
<dbReference type="PIRSF" id="PIRSF036625">
    <property type="entry name" value="GAF_ANTAR"/>
    <property type="match status" value="1"/>
</dbReference>
<dbReference type="InterPro" id="IPR036388">
    <property type="entry name" value="WH-like_DNA-bd_sf"/>
</dbReference>
<dbReference type="Pfam" id="PF13185">
    <property type="entry name" value="GAF_2"/>
    <property type="match status" value="1"/>
</dbReference>
<dbReference type="Gene3D" id="1.10.10.10">
    <property type="entry name" value="Winged helix-like DNA-binding domain superfamily/Winged helix DNA-binding domain"/>
    <property type="match status" value="1"/>
</dbReference>
<evidence type="ECO:0000313" key="6">
    <source>
        <dbReference type="EMBL" id="MDR7082490.1"/>
    </source>
</evidence>
<sequence length="244" mass="25211">MLNQPFNPLPLDELTAVFARIKGLLLTEDKVDRALQLLVQAVSDAVPGSAGAGISLFDAQGRGSSTAATERLVEIADAAQHDLGQGPCVAAWMAETTVLVDDAAADDRWPLWSQAVASLPVRSLVSTPLGTTGAPIGTLKIYAALPGAFTAATGRLLEKFAVPAATLMAHVQGPDTPRHLSGPFKGALAGRDTTNRACGILMERHGFTAEQAFRELLRRARAGGTPLSQVCSDLAGGPGLPAAG</sequence>
<dbReference type="RefSeq" id="WP_310055789.1">
    <property type="nucleotide sequence ID" value="NZ_JAVDVQ010000006.1"/>
</dbReference>
<dbReference type="Gene3D" id="3.30.450.40">
    <property type="match status" value="1"/>
</dbReference>
<evidence type="ECO:0000256" key="3">
    <source>
        <dbReference type="ARBA" id="ARBA00023015"/>
    </source>
</evidence>
<evidence type="ECO:0000313" key="7">
    <source>
        <dbReference type="Proteomes" id="UP001252243"/>
    </source>
</evidence>
<keyword evidence="2" id="KW-0418">Kinase</keyword>
<dbReference type="Pfam" id="PF03861">
    <property type="entry name" value="ANTAR"/>
    <property type="match status" value="1"/>
</dbReference>
<feature type="domain" description="ANTAR" evidence="5">
    <location>
        <begin position="174"/>
        <end position="235"/>
    </location>
</feature>
<comment type="caution">
    <text evidence="6">The sequence shown here is derived from an EMBL/GenBank/DDBJ whole genome shotgun (WGS) entry which is preliminary data.</text>
</comment>
<dbReference type="Proteomes" id="UP001252243">
    <property type="component" value="Unassembled WGS sequence"/>
</dbReference>
<dbReference type="SUPFAM" id="SSF52172">
    <property type="entry name" value="CheY-like"/>
    <property type="match status" value="1"/>
</dbReference>
<dbReference type="InterPro" id="IPR012074">
    <property type="entry name" value="GAF_ANTAR"/>
</dbReference>
<dbReference type="InterPro" id="IPR003018">
    <property type="entry name" value="GAF"/>
</dbReference>
<keyword evidence="4" id="KW-0804">Transcription</keyword>
<dbReference type="InterPro" id="IPR029016">
    <property type="entry name" value="GAF-like_dom_sf"/>
</dbReference>
<keyword evidence="7" id="KW-1185">Reference proteome</keyword>
<dbReference type="InterPro" id="IPR011006">
    <property type="entry name" value="CheY-like_superfamily"/>
</dbReference>
<dbReference type="SMART" id="SM01012">
    <property type="entry name" value="ANTAR"/>
    <property type="match status" value="1"/>
</dbReference>
<dbReference type="PROSITE" id="PS50921">
    <property type="entry name" value="ANTAR"/>
    <property type="match status" value="1"/>
</dbReference>
<protein>
    <submittedName>
        <fullName evidence="6">Transcriptional regulator with GAF, ATPase, and Fis domain</fullName>
    </submittedName>
</protein>
<evidence type="ECO:0000256" key="1">
    <source>
        <dbReference type="ARBA" id="ARBA00022679"/>
    </source>
</evidence>
<dbReference type="SUPFAM" id="SSF55781">
    <property type="entry name" value="GAF domain-like"/>
    <property type="match status" value="1"/>
</dbReference>
<keyword evidence="3" id="KW-0805">Transcription regulation</keyword>
<keyword evidence="1" id="KW-0808">Transferase</keyword>
<dbReference type="InterPro" id="IPR005561">
    <property type="entry name" value="ANTAR"/>
</dbReference>
<organism evidence="6 7">
    <name type="scientific">Arthrobacter ginsengisoli</name>
    <dbReference type="NCBI Taxonomy" id="1356565"/>
    <lineage>
        <taxon>Bacteria</taxon>
        <taxon>Bacillati</taxon>
        <taxon>Actinomycetota</taxon>
        <taxon>Actinomycetes</taxon>
        <taxon>Micrococcales</taxon>
        <taxon>Micrococcaceae</taxon>
        <taxon>Arthrobacter</taxon>
    </lineage>
</organism>
<reference evidence="6 7" key="1">
    <citation type="submission" date="2023-07" db="EMBL/GenBank/DDBJ databases">
        <title>Sorghum-associated microbial communities from plants grown in Nebraska, USA.</title>
        <authorList>
            <person name="Schachtman D."/>
        </authorList>
    </citation>
    <scope>NUCLEOTIDE SEQUENCE [LARGE SCALE GENOMIC DNA]</scope>
    <source>
        <strain evidence="6 7">BE167</strain>
    </source>
</reference>
<gene>
    <name evidence="6" type="ORF">J2X01_001779</name>
</gene>
<evidence type="ECO:0000256" key="2">
    <source>
        <dbReference type="ARBA" id="ARBA00022777"/>
    </source>
</evidence>
<name>A0ABU1UBH0_9MICC</name>